<evidence type="ECO:0000313" key="3">
    <source>
        <dbReference type="Proteomes" id="UP000030746"/>
    </source>
</evidence>
<reference evidence="2 3" key="1">
    <citation type="journal article" date="2013" name="Nature">
        <title>Insights into bilaterian evolution from three spiralian genomes.</title>
        <authorList>
            <person name="Simakov O."/>
            <person name="Marletaz F."/>
            <person name="Cho S.J."/>
            <person name="Edsinger-Gonzales E."/>
            <person name="Havlak P."/>
            <person name="Hellsten U."/>
            <person name="Kuo D.H."/>
            <person name="Larsson T."/>
            <person name="Lv J."/>
            <person name="Arendt D."/>
            <person name="Savage R."/>
            <person name="Osoegawa K."/>
            <person name="de Jong P."/>
            <person name="Grimwood J."/>
            <person name="Chapman J.A."/>
            <person name="Shapiro H."/>
            <person name="Aerts A."/>
            <person name="Otillar R.P."/>
            <person name="Terry A.Y."/>
            <person name="Boore J.L."/>
            <person name="Grigoriev I.V."/>
            <person name="Lindberg D.R."/>
            <person name="Seaver E.C."/>
            <person name="Weisblat D.A."/>
            <person name="Putnam N.H."/>
            <person name="Rokhsar D.S."/>
        </authorList>
    </citation>
    <scope>NUCLEOTIDE SEQUENCE [LARGE SCALE GENOMIC DNA]</scope>
</reference>
<evidence type="ECO:0000256" key="1">
    <source>
        <dbReference type="SAM" id="MobiDB-lite"/>
    </source>
</evidence>
<dbReference type="Proteomes" id="UP000030746">
    <property type="component" value="Unassembled WGS sequence"/>
</dbReference>
<accession>V3ZXJ6</accession>
<dbReference type="RefSeq" id="XP_009060163.1">
    <property type="nucleotide sequence ID" value="XM_009061915.1"/>
</dbReference>
<sequence>MSISGKSSSMNYAETTMNELLGLYGYDGVSSNETESLNLTKYRSQSKDKKKKTKESPDDDVKEDKEEKDGSDCDSDLSDNESLPDDESVRSRCYEMYTQPFAEVKMAGLLIRRTHAIFWRSLYFKEI</sequence>
<proteinExistence type="predicted"/>
<name>V3ZXJ6_LOTGI</name>
<dbReference type="AlphaFoldDB" id="V3ZXJ6"/>
<keyword evidence="3" id="KW-1185">Reference proteome</keyword>
<feature type="compositionally biased region" description="Basic and acidic residues" evidence="1">
    <location>
        <begin position="62"/>
        <end position="71"/>
    </location>
</feature>
<dbReference type="EMBL" id="KB202619">
    <property type="protein sequence ID" value="ESO89122.1"/>
    <property type="molecule type" value="Genomic_DNA"/>
</dbReference>
<dbReference type="OrthoDB" id="6250723at2759"/>
<gene>
    <name evidence="2" type="ORF">LOTGIDRAFT_154205</name>
</gene>
<dbReference type="GeneID" id="20236237"/>
<dbReference type="KEGG" id="lgi:LOTGIDRAFT_154205"/>
<feature type="region of interest" description="Disordered" evidence="1">
    <location>
        <begin position="35"/>
        <end position="89"/>
    </location>
</feature>
<feature type="compositionally biased region" description="Acidic residues" evidence="1">
    <location>
        <begin position="72"/>
        <end position="86"/>
    </location>
</feature>
<dbReference type="HOGENOM" id="CLU_1972995_0_0_1"/>
<evidence type="ECO:0000313" key="2">
    <source>
        <dbReference type="EMBL" id="ESO89122.1"/>
    </source>
</evidence>
<organism evidence="2 3">
    <name type="scientific">Lottia gigantea</name>
    <name type="common">Giant owl limpet</name>
    <dbReference type="NCBI Taxonomy" id="225164"/>
    <lineage>
        <taxon>Eukaryota</taxon>
        <taxon>Metazoa</taxon>
        <taxon>Spiralia</taxon>
        <taxon>Lophotrochozoa</taxon>
        <taxon>Mollusca</taxon>
        <taxon>Gastropoda</taxon>
        <taxon>Patellogastropoda</taxon>
        <taxon>Lottioidea</taxon>
        <taxon>Lottiidae</taxon>
        <taxon>Lottia</taxon>
    </lineage>
</organism>
<protein>
    <submittedName>
        <fullName evidence="2">Uncharacterized protein</fullName>
    </submittedName>
</protein>
<dbReference type="CTD" id="20236237"/>